<accession>A0ABS1KKU9</accession>
<comment type="caution">
    <text evidence="4">The sequence shown here is derived from an EMBL/GenBank/DDBJ whole genome shotgun (WGS) entry which is preliminary data.</text>
</comment>
<evidence type="ECO:0000259" key="3">
    <source>
        <dbReference type="PROSITE" id="PS01031"/>
    </source>
</evidence>
<evidence type="ECO:0000256" key="1">
    <source>
        <dbReference type="PROSITE-ProRule" id="PRU00285"/>
    </source>
</evidence>
<dbReference type="Gene3D" id="2.60.40.790">
    <property type="match status" value="1"/>
</dbReference>
<dbReference type="EMBL" id="JAERRB010000001">
    <property type="protein sequence ID" value="MBL0739973.1"/>
    <property type="molecule type" value="Genomic_DNA"/>
</dbReference>
<dbReference type="InterPro" id="IPR008978">
    <property type="entry name" value="HSP20-like_chaperone"/>
</dbReference>
<dbReference type="RefSeq" id="WP_202006933.1">
    <property type="nucleotide sequence ID" value="NZ_JAERRB010000001.1"/>
</dbReference>
<evidence type="ECO:0000313" key="5">
    <source>
        <dbReference type="Proteomes" id="UP000613030"/>
    </source>
</evidence>
<dbReference type="InterPro" id="IPR031107">
    <property type="entry name" value="Small_HSP"/>
</dbReference>
<dbReference type="Pfam" id="PF00011">
    <property type="entry name" value="HSP20"/>
    <property type="match status" value="1"/>
</dbReference>
<proteinExistence type="inferred from homology"/>
<organism evidence="4 5">
    <name type="scientific">Chryseolinea lacunae</name>
    <dbReference type="NCBI Taxonomy" id="2801331"/>
    <lineage>
        <taxon>Bacteria</taxon>
        <taxon>Pseudomonadati</taxon>
        <taxon>Bacteroidota</taxon>
        <taxon>Cytophagia</taxon>
        <taxon>Cytophagales</taxon>
        <taxon>Fulvivirgaceae</taxon>
        <taxon>Chryseolinea</taxon>
    </lineage>
</organism>
<evidence type="ECO:0000256" key="2">
    <source>
        <dbReference type="RuleBase" id="RU003616"/>
    </source>
</evidence>
<protein>
    <submittedName>
        <fullName evidence="4">Hsp20/alpha crystallin family protein</fullName>
    </submittedName>
</protein>
<dbReference type="PANTHER" id="PTHR11527">
    <property type="entry name" value="HEAT-SHOCK PROTEIN 20 FAMILY MEMBER"/>
    <property type="match status" value="1"/>
</dbReference>
<dbReference type="Proteomes" id="UP000613030">
    <property type="component" value="Unassembled WGS sequence"/>
</dbReference>
<keyword evidence="5" id="KW-1185">Reference proteome</keyword>
<name>A0ABS1KKU9_9BACT</name>
<dbReference type="CDD" id="cd06464">
    <property type="entry name" value="ACD_sHsps-like"/>
    <property type="match status" value="1"/>
</dbReference>
<feature type="domain" description="SHSP" evidence="3">
    <location>
        <begin position="28"/>
        <end position="136"/>
    </location>
</feature>
<dbReference type="InterPro" id="IPR002068">
    <property type="entry name" value="A-crystallin/Hsp20_dom"/>
</dbReference>
<dbReference type="PROSITE" id="PS01031">
    <property type="entry name" value="SHSP"/>
    <property type="match status" value="1"/>
</dbReference>
<comment type="similarity">
    <text evidence="1 2">Belongs to the small heat shock protein (HSP20) family.</text>
</comment>
<sequence>MKTIFKPIHSLSHLLNDVADVELGHQRLGGSHVLLSTQLSEKPDSFTVSVPVPGMSREDLDVHIEDNVLVISTKGQPTDLEYPRAIRHEALKYSFVLPVGIDTDRVQAKCRNGLLTINLEKIKTKKSNTVIKVRGQENNGKDNWRMNTLWDKIKSKLGSGKTVPIRSIKYS</sequence>
<evidence type="ECO:0000313" key="4">
    <source>
        <dbReference type="EMBL" id="MBL0739973.1"/>
    </source>
</evidence>
<dbReference type="SUPFAM" id="SSF49764">
    <property type="entry name" value="HSP20-like chaperones"/>
    <property type="match status" value="1"/>
</dbReference>
<reference evidence="4 5" key="1">
    <citation type="submission" date="2021-01" db="EMBL/GenBank/DDBJ databases">
        <title>Chryseolinea sp. Jin1 Genome sequencing and assembly.</title>
        <authorList>
            <person name="Kim I."/>
        </authorList>
    </citation>
    <scope>NUCLEOTIDE SEQUENCE [LARGE SCALE GENOMIC DNA]</scope>
    <source>
        <strain evidence="4 5">Jin1</strain>
    </source>
</reference>
<gene>
    <name evidence="4" type="ORF">JI741_02025</name>
</gene>